<proteinExistence type="predicted"/>
<comment type="caution">
    <text evidence="2">The sequence shown here is derived from an EMBL/GenBank/DDBJ whole genome shotgun (WGS) entry which is preliminary data.</text>
</comment>
<dbReference type="AlphaFoldDB" id="A0A9N9H0E9"/>
<protein>
    <submittedName>
        <fullName evidence="2">9006_t:CDS:1</fullName>
    </submittedName>
</protein>
<feature type="transmembrane region" description="Helical" evidence="1">
    <location>
        <begin position="453"/>
        <end position="473"/>
    </location>
</feature>
<dbReference type="OrthoDB" id="2423495at2759"/>
<evidence type="ECO:0000256" key="1">
    <source>
        <dbReference type="SAM" id="Phobius"/>
    </source>
</evidence>
<accession>A0A9N9H0E9</accession>
<keyword evidence="1" id="KW-1133">Transmembrane helix</keyword>
<reference evidence="2" key="1">
    <citation type="submission" date="2021-06" db="EMBL/GenBank/DDBJ databases">
        <authorList>
            <person name="Kallberg Y."/>
            <person name="Tangrot J."/>
            <person name="Rosling A."/>
        </authorList>
    </citation>
    <scope>NUCLEOTIDE SEQUENCE</scope>
    <source>
        <strain evidence="2">MA453B</strain>
    </source>
</reference>
<feature type="transmembrane region" description="Helical" evidence="1">
    <location>
        <begin position="595"/>
        <end position="618"/>
    </location>
</feature>
<dbReference type="Proteomes" id="UP000789405">
    <property type="component" value="Unassembled WGS sequence"/>
</dbReference>
<feature type="non-terminal residue" evidence="2">
    <location>
        <position position="1"/>
    </location>
</feature>
<feature type="transmembrane region" description="Helical" evidence="1">
    <location>
        <begin position="526"/>
        <end position="546"/>
    </location>
</feature>
<feature type="transmembrane region" description="Helical" evidence="1">
    <location>
        <begin position="485"/>
        <end position="506"/>
    </location>
</feature>
<name>A0A9N9H0E9_9GLOM</name>
<keyword evidence="1" id="KW-0812">Transmembrane</keyword>
<evidence type="ECO:0000313" key="3">
    <source>
        <dbReference type="Proteomes" id="UP000789405"/>
    </source>
</evidence>
<feature type="transmembrane region" description="Helical" evidence="1">
    <location>
        <begin position="558"/>
        <end position="583"/>
    </location>
</feature>
<keyword evidence="3" id="KW-1185">Reference proteome</keyword>
<organism evidence="2 3">
    <name type="scientific">Dentiscutata erythropus</name>
    <dbReference type="NCBI Taxonomy" id="1348616"/>
    <lineage>
        <taxon>Eukaryota</taxon>
        <taxon>Fungi</taxon>
        <taxon>Fungi incertae sedis</taxon>
        <taxon>Mucoromycota</taxon>
        <taxon>Glomeromycotina</taxon>
        <taxon>Glomeromycetes</taxon>
        <taxon>Diversisporales</taxon>
        <taxon>Gigasporaceae</taxon>
        <taxon>Dentiscutata</taxon>
    </lineage>
</organism>
<sequence>YCSFWKPVNSAFRIQVDSKKQWHGTIDNFIQKLKEPKKPGNQQCFTPHRHRANRQLTLAFGQHYELIWDLYLNCPPQTETTANLIISSIKQTPFSIPTCTIESPTTNTQLNIQNNYWPSIANVAYTALLVLITIVPNNTQIKISTNSSTKANQQLQKLQVELDTNQLNTIYYQPIYYNIPTFTNAKELIKQTNIVINTNKFILQNRVQNWNAHHNIDWNLTFDYLEMKDKPTSRSTDPKLSKIKNFKIKLLMQELPNYHNLYTRHPSKYLSPECRRCGHSVEDDPHWLTCEKNEKKIEDLIANLLNKFTNKFNLTTRNQSDYINKFTLSYISKKLPVGAIHAEGLPPFSTTSNARLFAPQFYHELTEDIHRLIWLPSRIQSQTNTNITPKTNNPITQNPIIPSVEVVFKVLIYFFENYRLDFLYSVSQMSNLIIIRVNAITEPSLSCDIGGEISPTFLTMNLFSIVIFAFDTIWKNFLRIDSQRFRIILWSTIFAVSWIASTFGLNRYAPLELWCARRLYTPLTDYMNLSLIMTCIISAISLYFQLNSTKSHDLASSYSITFISGLILVYIFQWLCFLFSNILLTLNLENSSATFQTFFSVVLFIGAHCGAIFNSILLSIKKFCDRDLDDDETNNIEKDTNYTASNINNENEKVNDTNSTKLVLTSAKSYGTMYN</sequence>
<keyword evidence="1" id="KW-0472">Membrane</keyword>
<gene>
    <name evidence="2" type="ORF">DERYTH_LOCUS9779</name>
</gene>
<evidence type="ECO:0000313" key="2">
    <source>
        <dbReference type="EMBL" id="CAG8643311.1"/>
    </source>
</evidence>
<dbReference type="EMBL" id="CAJVPY010005450">
    <property type="protein sequence ID" value="CAG8643311.1"/>
    <property type="molecule type" value="Genomic_DNA"/>
</dbReference>